<keyword evidence="3" id="KW-1185">Reference proteome</keyword>
<keyword evidence="1" id="KW-1133">Transmembrane helix</keyword>
<evidence type="ECO:0000313" key="2">
    <source>
        <dbReference type="EMBL" id="QGS51844.1"/>
    </source>
</evidence>
<keyword evidence="1" id="KW-0812">Transmembrane</keyword>
<sequence>MSQYKELNSNNKNKSLVTLLMIFSILFLLCGIALILVSIISGKIFTKIFNRNGNATIPNWYYYLIFDIGFFNIIFNLIFILYIRNGLNNSKYSLYQQKIYLLANLLIFIIAVFPIFIVSIYLKYIDLLKKESLEDEEKFDKYINSNAIPKNKNKKIMLYLFIFLIILVNFLLIMFLNSDYKESKVEEKRLILALNFIVFIFFCIILLISPKLLCDTNIYLNENKQIKKKWLIIGMIPIIGSFILLIYFYNKKDKKLHNS</sequence>
<gene>
    <name evidence="2" type="ORF">STABA_v1c04810</name>
</gene>
<protein>
    <submittedName>
        <fullName evidence="2">Uncharacterized protein</fullName>
    </submittedName>
</protein>
<dbReference type="EMBL" id="CP046276">
    <property type="protein sequence ID" value="QGS51844.1"/>
    <property type="molecule type" value="Genomic_DNA"/>
</dbReference>
<dbReference type="Proteomes" id="UP000424468">
    <property type="component" value="Chromosome"/>
</dbReference>
<evidence type="ECO:0000313" key="3">
    <source>
        <dbReference type="Proteomes" id="UP000424468"/>
    </source>
</evidence>
<evidence type="ECO:0000256" key="1">
    <source>
        <dbReference type="SAM" id="Phobius"/>
    </source>
</evidence>
<proteinExistence type="predicted"/>
<feature type="transmembrane region" description="Helical" evidence="1">
    <location>
        <begin position="156"/>
        <end position="178"/>
    </location>
</feature>
<keyword evidence="1" id="KW-0472">Membrane</keyword>
<dbReference type="RefSeq" id="WP_156006214.1">
    <property type="nucleotide sequence ID" value="NZ_CP046276.1"/>
</dbReference>
<feature type="transmembrane region" description="Helical" evidence="1">
    <location>
        <begin position="230"/>
        <end position="249"/>
    </location>
</feature>
<feature type="transmembrane region" description="Helical" evidence="1">
    <location>
        <begin position="99"/>
        <end position="122"/>
    </location>
</feature>
<feature type="transmembrane region" description="Helical" evidence="1">
    <location>
        <begin position="16"/>
        <end position="40"/>
    </location>
</feature>
<dbReference type="AlphaFoldDB" id="A0A6I6CCZ4"/>
<name>A0A6I6CCZ4_9MOLU</name>
<feature type="transmembrane region" description="Helical" evidence="1">
    <location>
        <begin position="190"/>
        <end position="210"/>
    </location>
</feature>
<feature type="transmembrane region" description="Helical" evidence="1">
    <location>
        <begin position="60"/>
        <end position="83"/>
    </location>
</feature>
<organism evidence="2 3">
    <name type="scientific">Spiroplasma tabanidicola</name>
    <dbReference type="NCBI Taxonomy" id="324079"/>
    <lineage>
        <taxon>Bacteria</taxon>
        <taxon>Bacillati</taxon>
        <taxon>Mycoplasmatota</taxon>
        <taxon>Mollicutes</taxon>
        <taxon>Entomoplasmatales</taxon>
        <taxon>Spiroplasmataceae</taxon>
        <taxon>Spiroplasma</taxon>
    </lineage>
</organism>
<reference evidence="2 3" key="1">
    <citation type="submission" date="2019-11" db="EMBL/GenBank/DDBJ databases">
        <title>Complete genome sequence of Spiroplasma tabanidicola TAUS-1 (DSM 22603).</title>
        <authorList>
            <person name="Huang C.-T."/>
            <person name="Lin Y.-C."/>
            <person name="Kuo C.-H."/>
        </authorList>
    </citation>
    <scope>NUCLEOTIDE SEQUENCE [LARGE SCALE GENOMIC DNA]</scope>
    <source>
        <strain evidence="2 3">TAUS-1</strain>
    </source>
</reference>
<dbReference type="KEGG" id="stab:STABA_v1c04810"/>
<accession>A0A6I6CCZ4</accession>